<evidence type="ECO:0008006" key="9">
    <source>
        <dbReference type="Google" id="ProtNLM"/>
    </source>
</evidence>
<feature type="repeat" description="CSPG" evidence="4">
    <location>
        <begin position="1"/>
        <end position="84"/>
    </location>
</feature>
<evidence type="ECO:0000256" key="3">
    <source>
        <dbReference type="ARBA" id="ARBA00023180"/>
    </source>
</evidence>
<dbReference type="PROSITE" id="PS51854">
    <property type="entry name" value="CSPG"/>
    <property type="match status" value="2"/>
</dbReference>
<feature type="repeat" description="CSPG" evidence="4">
    <location>
        <begin position="116"/>
        <end position="208"/>
    </location>
</feature>
<feature type="non-terminal residue" evidence="7">
    <location>
        <position position="590"/>
    </location>
</feature>
<dbReference type="EMBL" id="JAMKFB020000025">
    <property type="protein sequence ID" value="KAL0155262.1"/>
    <property type="molecule type" value="Genomic_DNA"/>
</dbReference>
<feature type="non-terminal residue" evidence="7">
    <location>
        <position position="1"/>
    </location>
</feature>
<evidence type="ECO:0000256" key="4">
    <source>
        <dbReference type="PROSITE-ProRule" id="PRU01201"/>
    </source>
</evidence>
<evidence type="ECO:0000313" key="7">
    <source>
        <dbReference type="EMBL" id="KAL0155262.1"/>
    </source>
</evidence>
<dbReference type="Pfam" id="PF16184">
    <property type="entry name" value="Cadherin_3"/>
    <property type="match status" value="2"/>
</dbReference>
<name>A0ABD0N2A0_CIRMR</name>
<sequence>SKVIDSSVLDASNLLASLPEQKRAGQDIVYEVHRFPTHGRLTLGGSDLPRDAPHFLQDDVARGNLEYNHDDSGASSDTFSFRVHLNPSGRTPQVQPGGVVLEEIFLISIRRRDSNPPELVTLDLLLEALQGSTTIISKNYLNTVDQDSTPDEVRFTISKIPANGYVIYTDSGDRINQFSQEDINTGRVAFVSDGSLSDGFMEFIVSDGKHQTDPYTLHIGILAKSLILNQAPEIHVRQGDDETLITEDMLSTSTGGPVEEDVLYKITNVPKYAAVMVDRQPTSAFTQKQIKQGRVSVRFVKSTSPRDSVAFVARSRAANVSSVLNITVKPLAKVAQNPLLPRGATVLVDRKLLDATPLANKTRTSPTFSMIQQPQGARFVKRGGPDDGQPVSSFTQRDLDEGRVALEILNTTGGQNAGGQGQDEARFLLKAHGVPPAECVLPFNVVPYDPSRAYGATLLTVPPVSTSDNSDPGQHEPMWREGEVASGSTTSTPVVSRRNTLWAILIPILVILLLMLLAALLAYYLVRRNKTGKHNVQTVAAKPKNGEVSQETFRKTDPANNIPMSNMDSKGADPELIQHCRTTNPALKKN</sequence>
<keyword evidence="3" id="KW-0325">Glycoprotein</keyword>
<reference evidence="7 8" key="1">
    <citation type="submission" date="2024-05" db="EMBL/GenBank/DDBJ databases">
        <title>Genome sequencing and assembly of Indian major carp, Cirrhinus mrigala (Hamilton, 1822).</title>
        <authorList>
            <person name="Mohindra V."/>
            <person name="Chowdhury L.M."/>
            <person name="Lal K."/>
            <person name="Jena J.K."/>
        </authorList>
    </citation>
    <scope>NUCLEOTIDE SEQUENCE [LARGE SCALE GENOMIC DNA]</scope>
    <source>
        <strain evidence="7">CM1030</strain>
        <tissue evidence="7">Blood</tissue>
    </source>
</reference>
<gene>
    <name evidence="7" type="ORF">M9458_049525</name>
</gene>
<organism evidence="7 8">
    <name type="scientific">Cirrhinus mrigala</name>
    <name type="common">Mrigala</name>
    <dbReference type="NCBI Taxonomy" id="683832"/>
    <lineage>
        <taxon>Eukaryota</taxon>
        <taxon>Metazoa</taxon>
        <taxon>Chordata</taxon>
        <taxon>Craniata</taxon>
        <taxon>Vertebrata</taxon>
        <taxon>Euteleostomi</taxon>
        <taxon>Actinopterygii</taxon>
        <taxon>Neopterygii</taxon>
        <taxon>Teleostei</taxon>
        <taxon>Ostariophysi</taxon>
        <taxon>Cypriniformes</taxon>
        <taxon>Cyprinidae</taxon>
        <taxon>Labeoninae</taxon>
        <taxon>Labeonini</taxon>
        <taxon>Cirrhinus</taxon>
    </lineage>
</organism>
<proteinExistence type="predicted"/>
<keyword evidence="1" id="KW-0732">Signal</keyword>
<dbReference type="Proteomes" id="UP001529510">
    <property type="component" value="Unassembled WGS sequence"/>
</dbReference>
<dbReference type="AlphaFoldDB" id="A0ABD0N2A0"/>
<dbReference type="PANTHER" id="PTHR45739:SF13">
    <property type="entry name" value="CHONDROITIN SULFATE PROTEOGLYCAN 4"/>
    <property type="match status" value="1"/>
</dbReference>
<dbReference type="InterPro" id="IPR051561">
    <property type="entry name" value="FRAS1_ECM"/>
</dbReference>
<evidence type="ECO:0000313" key="8">
    <source>
        <dbReference type="Proteomes" id="UP001529510"/>
    </source>
</evidence>
<keyword evidence="8" id="KW-1185">Reference proteome</keyword>
<comment type="caution">
    <text evidence="7">The sequence shown here is derived from an EMBL/GenBank/DDBJ whole genome shotgun (WGS) entry which is preliminary data.</text>
</comment>
<feature type="compositionally biased region" description="Polar residues" evidence="5">
    <location>
        <begin position="558"/>
        <end position="568"/>
    </location>
</feature>
<evidence type="ECO:0000256" key="6">
    <source>
        <dbReference type="SAM" id="Phobius"/>
    </source>
</evidence>
<keyword evidence="6" id="KW-0812">Transmembrane</keyword>
<feature type="transmembrane region" description="Helical" evidence="6">
    <location>
        <begin position="501"/>
        <end position="526"/>
    </location>
</feature>
<feature type="region of interest" description="Disordered" evidence="5">
    <location>
        <begin position="539"/>
        <end position="576"/>
    </location>
</feature>
<evidence type="ECO:0000256" key="1">
    <source>
        <dbReference type="ARBA" id="ARBA00022729"/>
    </source>
</evidence>
<feature type="compositionally biased region" description="Polar residues" evidence="5">
    <location>
        <begin position="463"/>
        <end position="472"/>
    </location>
</feature>
<evidence type="ECO:0000256" key="2">
    <source>
        <dbReference type="ARBA" id="ARBA00022737"/>
    </source>
</evidence>
<protein>
    <recommendedName>
        <fullName evidence="9">Chondroitin sulfate proteoglycan 4</fullName>
    </recommendedName>
</protein>
<accession>A0ABD0N2A0</accession>
<keyword evidence="6" id="KW-1133">Transmembrane helix</keyword>
<dbReference type="PANTHER" id="PTHR45739">
    <property type="entry name" value="MATRIX PROTEIN, PUTATIVE-RELATED"/>
    <property type="match status" value="1"/>
</dbReference>
<feature type="compositionally biased region" description="Basic and acidic residues" evidence="5">
    <location>
        <begin position="473"/>
        <end position="483"/>
    </location>
</feature>
<dbReference type="InterPro" id="IPR039005">
    <property type="entry name" value="CSPG_rpt"/>
</dbReference>
<keyword evidence="2" id="KW-0677">Repeat</keyword>
<keyword evidence="6" id="KW-0472">Membrane</keyword>
<feature type="region of interest" description="Disordered" evidence="5">
    <location>
        <begin position="463"/>
        <end position="492"/>
    </location>
</feature>
<evidence type="ECO:0000256" key="5">
    <source>
        <dbReference type="SAM" id="MobiDB-lite"/>
    </source>
</evidence>